<evidence type="ECO:0000313" key="8">
    <source>
        <dbReference type="Proteomes" id="UP001652624"/>
    </source>
</evidence>
<feature type="domain" description="KRAB" evidence="7">
    <location>
        <begin position="49"/>
        <end position="120"/>
    </location>
</feature>
<evidence type="ECO:0000256" key="5">
    <source>
        <dbReference type="PROSITE-ProRule" id="PRU00042"/>
    </source>
</evidence>
<evidence type="ECO:0000313" key="9">
    <source>
        <dbReference type="RefSeq" id="XP_060056786.1"/>
    </source>
</evidence>
<keyword evidence="4" id="KW-0862">Zinc</keyword>
<keyword evidence="2" id="KW-0677">Repeat</keyword>
<evidence type="ECO:0000256" key="1">
    <source>
        <dbReference type="ARBA" id="ARBA00022723"/>
    </source>
</evidence>
<evidence type="ECO:0000256" key="2">
    <source>
        <dbReference type="ARBA" id="ARBA00022737"/>
    </source>
</evidence>
<dbReference type="SUPFAM" id="SSF109640">
    <property type="entry name" value="KRAB domain (Kruppel-associated box)"/>
    <property type="match status" value="1"/>
</dbReference>
<dbReference type="InterPro" id="IPR050169">
    <property type="entry name" value="Krueppel_C2H2_ZnF"/>
</dbReference>
<accession>A0ABM3Y6W0</accession>
<dbReference type="Proteomes" id="UP001652624">
    <property type="component" value="Chromosome 10"/>
</dbReference>
<dbReference type="SMART" id="SM00355">
    <property type="entry name" value="ZnF_C2H2"/>
    <property type="match status" value="1"/>
</dbReference>
<evidence type="ECO:0000256" key="4">
    <source>
        <dbReference type="ARBA" id="ARBA00022833"/>
    </source>
</evidence>
<dbReference type="SUPFAM" id="SSF57667">
    <property type="entry name" value="beta-beta-alpha zinc fingers"/>
    <property type="match status" value="1"/>
</dbReference>
<dbReference type="Pfam" id="PF00096">
    <property type="entry name" value="zf-C2H2"/>
    <property type="match status" value="1"/>
</dbReference>
<reference evidence="9" key="1">
    <citation type="submission" date="2025-08" db="UniProtKB">
        <authorList>
            <consortium name="RefSeq"/>
        </authorList>
    </citation>
    <scope>IDENTIFICATION</scope>
</reference>
<sequence length="285" mass="33267">MESTDFSAQVYFYVLAVLCICRSCLTSQLNLPDSIFFKISRMNTSQASLSFKDVTVEFTQEEWCYMGPSQRILYRDVMLENYSNLASVGHCFIKPEMIIRLEQGEDRWLLEHEFLSRNYPRLHKEKSHSEFMENECNKNENYFSITAQLLRTDTGEQSMGEKAHCKDYYQTHSRMKILECGENLIYSSAITVQQRTHAMTECCEDNAYREIFTSQPAFNIIHKTDGKEEHYEYNECQNSFSKELSFILQQAHIGLNIFECSHCGKTFAFKSSLAVHQRIHTGETL</sequence>
<dbReference type="InterPro" id="IPR001909">
    <property type="entry name" value="KRAB"/>
</dbReference>
<keyword evidence="8" id="KW-1185">Reference proteome</keyword>
<organism evidence="8 9">
    <name type="scientific">Erinaceus europaeus</name>
    <name type="common">Western European hedgehog</name>
    <dbReference type="NCBI Taxonomy" id="9365"/>
    <lineage>
        <taxon>Eukaryota</taxon>
        <taxon>Metazoa</taxon>
        <taxon>Chordata</taxon>
        <taxon>Craniata</taxon>
        <taxon>Vertebrata</taxon>
        <taxon>Euteleostomi</taxon>
        <taxon>Mammalia</taxon>
        <taxon>Eutheria</taxon>
        <taxon>Laurasiatheria</taxon>
        <taxon>Eulipotyphla</taxon>
        <taxon>Erinaceidae</taxon>
        <taxon>Erinaceinae</taxon>
        <taxon>Erinaceus</taxon>
    </lineage>
</organism>
<dbReference type="InterPro" id="IPR036051">
    <property type="entry name" value="KRAB_dom_sf"/>
</dbReference>
<dbReference type="InterPro" id="IPR013087">
    <property type="entry name" value="Znf_C2H2_type"/>
</dbReference>
<dbReference type="PANTHER" id="PTHR23232">
    <property type="entry name" value="KRAB DOMAIN C2H2 ZINC FINGER"/>
    <property type="match status" value="1"/>
</dbReference>
<dbReference type="CDD" id="cd07765">
    <property type="entry name" value="KRAB_A-box"/>
    <property type="match status" value="1"/>
</dbReference>
<dbReference type="Pfam" id="PF01352">
    <property type="entry name" value="KRAB"/>
    <property type="match status" value="1"/>
</dbReference>
<dbReference type="PROSITE" id="PS50157">
    <property type="entry name" value="ZINC_FINGER_C2H2_2"/>
    <property type="match status" value="1"/>
</dbReference>
<dbReference type="PROSITE" id="PS50805">
    <property type="entry name" value="KRAB"/>
    <property type="match status" value="1"/>
</dbReference>
<name>A0ABM3Y6W0_ERIEU</name>
<feature type="domain" description="C2H2-type" evidence="6">
    <location>
        <begin position="258"/>
        <end position="285"/>
    </location>
</feature>
<dbReference type="RefSeq" id="XP_060056786.1">
    <property type="nucleotide sequence ID" value="XM_060200803.1"/>
</dbReference>
<dbReference type="SMART" id="SM00349">
    <property type="entry name" value="KRAB"/>
    <property type="match status" value="1"/>
</dbReference>
<keyword evidence="3 5" id="KW-0863">Zinc-finger</keyword>
<evidence type="ECO:0000259" key="7">
    <source>
        <dbReference type="PROSITE" id="PS50805"/>
    </source>
</evidence>
<dbReference type="PANTHER" id="PTHR23232:SF131">
    <property type="entry name" value="KRAB DOMAIN-CONTAINING PROTEIN"/>
    <property type="match status" value="1"/>
</dbReference>
<evidence type="ECO:0000259" key="6">
    <source>
        <dbReference type="PROSITE" id="PS50157"/>
    </source>
</evidence>
<protein>
    <submittedName>
        <fullName evidence="9">Zinc finger protein 782-like</fullName>
    </submittedName>
</protein>
<proteinExistence type="predicted"/>
<evidence type="ECO:0000256" key="3">
    <source>
        <dbReference type="ARBA" id="ARBA00022771"/>
    </source>
</evidence>
<gene>
    <name evidence="9" type="primary">LOC103128971</name>
</gene>
<keyword evidence="1" id="KW-0479">Metal-binding</keyword>
<dbReference type="InterPro" id="IPR036236">
    <property type="entry name" value="Znf_C2H2_sf"/>
</dbReference>
<dbReference type="PROSITE" id="PS00028">
    <property type="entry name" value="ZINC_FINGER_C2H2_1"/>
    <property type="match status" value="1"/>
</dbReference>
<dbReference type="Gene3D" id="3.30.160.60">
    <property type="entry name" value="Classic Zinc Finger"/>
    <property type="match status" value="1"/>
</dbReference>
<dbReference type="Gene3D" id="6.10.140.140">
    <property type="match status" value="1"/>
</dbReference>
<dbReference type="GeneID" id="103128971"/>